<dbReference type="CDD" id="cd03357">
    <property type="entry name" value="LbH_MAT_GAT"/>
    <property type="match status" value="1"/>
</dbReference>
<dbReference type="AlphaFoldDB" id="A0A3N1HQS7"/>
<organism evidence="7 8">
    <name type="scientific">Pseudokineococcus lusitanus</name>
    <dbReference type="NCBI Taxonomy" id="763993"/>
    <lineage>
        <taxon>Bacteria</taxon>
        <taxon>Bacillati</taxon>
        <taxon>Actinomycetota</taxon>
        <taxon>Actinomycetes</taxon>
        <taxon>Kineosporiales</taxon>
        <taxon>Kineosporiaceae</taxon>
        <taxon>Pseudokineococcus</taxon>
    </lineage>
</organism>
<evidence type="ECO:0000259" key="6">
    <source>
        <dbReference type="SMART" id="SM01266"/>
    </source>
</evidence>
<dbReference type="GO" id="GO:0016407">
    <property type="term" value="F:acetyltransferase activity"/>
    <property type="evidence" value="ECO:0007669"/>
    <property type="project" value="InterPro"/>
</dbReference>
<dbReference type="InterPro" id="IPR051159">
    <property type="entry name" value="Hexapeptide_acetyltransf"/>
</dbReference>
<dbReference type="SUPFAM" id="SSF51161">
    <property type="entry name" value="Trimeric LpxA-like enzymes"/>
    <property type="match status" value="1"/>
</dbReference>
<accession>A0A3N1HQS7</accession>
<keyword evidence="4" id="KW-0012">Acyltransferase</keyword>
<dbReference type="InterPro" id="IPR024688">
    <property type="entry name" value="Mac_dom"/>
</dbReference>
<dbReference type="Pfam" id="PF00132">
    <property type="entry name" value="Hexapep"/>
    <property type="match status" value="1"/>
</dbReference>
<keyword evidence="3" id="KW-0677">Repeat</keyword>
<evidence type="ECO:0000256" key="2">
    <source>
        <dbReference type="ARBA" id="ARBA00022679"/>
    </source>
</evidence>
<keyword evidence="8" id="KW-1185">Reference proteome</keyword>
<evidence type="ECO:0000313" key="7">
    <source>
        <dbReference type="EMBL" id="ROP44857.1"/>
    </source>
</evidence>
<feature type="domain" description="Maltose/galactoside acetyltransferase" evidence="6">
    <location>
        <begin position="33"/>
        <end position="87"/>
    </location>
</feature>
<dbReference type="Proteomes" id="UP000276232">
    <property type="component" value="Unassembled WGS sequence"/>
</dbReference>
<evidence type="ECO:0000256" key="3">
    <source>
        <dbReference type="ARBA" id="ARBA00022737"/>
    </source>
</evidence>
<dbReference type="GO" id="GO:0005829">
    <property type="term" value="C:cytosol"/>
    <property type="evidence" value="ECO:0007669"/>
    <property type="project" value="TreeGrafter"/>
</dbReference>
<evidence type="ECO:0000256" key="1">
    <source>
        <dbReference type="ARBA" id="ARBA00007274"/>
    </source>
</evidence>
<evidence type="ECO:0000313" key="8">
    <source>
        <dbReference type="Proteomes" id="UP000276232"/>
    </source>
</evidence>
<protein>
    <submittedName>
        <fullName evidence="7">Maltose O-acetyltransferase</fullName>
    </submittedName>
</protein>
<sequence length="217" mass="22542">MGTLVHMSEPDGSVVVRPEQIPDPLAGDPRSMVERMEAGDLYLADDPAITAAHHAAMDLQDAYNATSSRQGALRTQLLQRLLGHVGEGVVLRPPLHVDYGTNLRVGARTFANFGLTALDVATITIGEDVQIGPHVQLLTPTHPLDPDLRRAGWEAAAPITVGDGVWLGGGVVVCPGVTIGAGTVVGAGSVVTRDLPPRVLAVGSPARVVRALDDGPA</sequence>
<dbReference type="EMBL" id="RJKN01000002">
    <property type="protein sequence ID" value="ROP44857.1"/>
    <property type="molecule type" value="Genomic_DNA"/>
</dbReference>
<comment type="similarity">
    <text evidence="1">Belongs to the transferase hexapeptide repeat family.</text>
</comment>
<evidence type="ECO:0000256" key="4">
    <source>
        <dbReference type="ARBA" id="ARBA00023315"/>
    </source>
</evidence>
<dbReference type="InterPro" id="IPR001451">
    <property type="entry name" value="Hexapep"/>
</dbReference>
<dbReference type="InterPro" id="IPR018357">
    <property type="entry name" value="Hexapep_transf_CS"/>
</dbReference>
<dbReference type="PROSITE" id="PS00101">
    <property type="entry name" value="HEXAPEP_TRANSFERASES"/>
    <property type="match status" value="1"/>
</dbReference>
<evidence type="ECO:0000256" key="5">
    <source>
        <dbReference type="SAM" id="MobiDB-lite"/>
    </source>
</evidence>
<dbReference type="FunFam" id="2.160.10.10:FF:000025">
    <property type="entry name" value="Hexapeptide-repeat containing-acetyltransferase"/>
    <property type="match status" value="1"/>
</dbReference>
<dbReference type="Pfam" id="PF12464">
    <property type="entry name" value="Mac"/>
    <property type="match status" value="1"/>
</dbReference>
<feature type="region of interest" description="Disordered" evidence="5">
    <location>
        <begin position="1"/>
        <end position="27"/>
    </location>
</feature>
<comment type="caution">
    <text evidence="7">The sequence shown here is derived from an EMBL/GenBank/DDBJ whole genome shotgun (WGS) entry which is preliminary data.</text>
</comment>
<dbReference type="PANTHER" id="PTHR23416">
    <property type="entry name" value="SIALIC ACID SYNTHASE-RELATED"/>
    <property type="match status" value="1"/>
</dbReference>
<dbReference type="SMART" id="SM01266">
    <property type="entry name" value="Mac"/>
    <property type="match status" value="1"/>
</dbReference>
<dbReference type="InParanoid" id="A0A3N1HQS7"/>
<proteinExistence type="inferred from homology"/>
<dbReference type="InterPro" id="IPR011004">
    <property type="entry name" value="Trimer_LpxA-like_sf"/>
</dbReference>
<dbReference type="Gene3D" id="2.160.10.10">
    <property type="entry name" value="Hexapeptide repeat proteins"/>
    <property type="match status" value="1"/>
</dbReference>
<keyword evidence="2 7" id="KW-0808">Transferase</keyword>
<reference evidence="7 8" key="1">
    <citation type="journal article" date="2015" name="Stand. Genomic Sci.">
        <title>Genomic Encyclopedia of Bacterial and Archaeal Type Strains, Phase III: the genomes of soil and plant-associated and newly described type strains.</title>
        <authorList>
            <person name="Whitman W.B."/>
            <person name="Woyke T."/>
            <person name="Klenk H.P."/>
            <person name="Zhou Y."/>
            <person name="Lilburn T.G."/>
            <person name="Beck B.J."/>
            <person name="De Vos P."/>
            <person name="Vandamme P."/>
            <person name="Eisen J.A."/>
            <person name="Garrity G."/>
            <person name="Hugenholtz P."/>
            <person name="Kyrpides N.C."/>
        </authorList>
    </citation>
    <scope>NUCLEOTIDE SEQUENCE [LARGE SCALE GENOMIC DNA]</scope>
    <source>
        <strain evidence="7 8">CECT 7306</strain>
    </source>
</reference>
<name>A0A3N1HQS7_9ACTN</name>
<gene>
    <name evidence="7" type="ORF">EDC03_0987</name>
</gene>
<dbReference type="GO" id="GO:0008374">
    <property type="term" value="F:O-acyltransferase activity"/>
    <property type="evidence" value="ECO:0007669"/>
    <property type="project" value="TreeGrafter"/>
</dbReference>
<dbReference type="PANTHER" id="PTHR23416:SF23">
    <property type="entry name" value="ACETYLTRANSFERASE C18B11.09C-RELATED"/>
    <property type="match status" value="1"/>
</dbReference>